<dbReference type="PANTHER" id="PTHR11902:SF1">
    <property type="entry name" value="ENOLASE"/>
    <property type="match status" value="1"/>
</dbReference>
<dbReference type="GO" id="GO:0006096">
    <property type="term" value="P:glycolytic process"/>
    <property type="evidence" value="ECO:0007669"/>
    <property type="project" value="UniProtKB-UniPathway"/>
</dbReference>
<dbReference type="CDD" id="cd03313">
    <property type="entry name" value="enolase"/>
    <property type="match status" value="1"/>
</dbReference>
<evidence type="ECO:0000313" key="14">
    <source>
        <dbReference type="EMBL" id="KAE8719042.1"/>
    </source>
</evidence>
<evidence type="ECO:0000256" key="6">
    <source>
        <dbReference type="ARBA" id="ARBA00022771"/>
    </source>
</evidence>
<evidence type="ECO:0000256" key="10">
    <source>
        <dbReference type="ARBA" id="ARBA00023239"/>
    </source>
</evidence>
<dbReference type="InterPro" id="IPR029017">
    <property type="entry name" value="Enolase-like_N"/>
</dbReference>
<evidence type="ECO:0000259" key="13">
    <source>
        <dbReference type="PROSITE" id="PS50966"/>
    </source>
</evidence>
<dbReference type="Proteomes" id="UP000436088">
    <property type="component" value="Unassembled WGS sequence"/>
</dbReference>
<dbReference type="HAMAP" id="MF_00318">
    <property type="entry name" value="Enolase"/>
    <property type="match status" value="1"/>
</dbReference>
<comment type="similarity">
    <text evidence="3">Belongs to the enolase family.</text>
</comment>
<dbReference type="InterPro" id="IPR000941">
    <property type="entry name" value="Enolase"/>
</dbReference>
<evidence type="ECO:0000256" key="2">
    <source>
        <dbReference type="ARBA" id="ARBA00005031"/>
    </source>
</evidence>
<dbReference type="PROSITE" id="PS00164">
    <property type="entry name" value="ENOLASE"/>
    <property type="match status" value="1"/>
</dbReference>
<dbReference type="UniPathway" id="UPA00109">
    <property type="reaction ID" value="UER00187"/>
</dbReference>
<dbReference type="SUPFAM" id="SSF51604">
    <property type="entry name" value="Enolase C-terminal domain-like"/>
    <property type="match status" value="1"/>
</dbReference>
<keyword evidence="8" id="KW-0460">Magnesium</keyword>
<dbReference type="Pfam" id="PF03952">
    <property type="entry name" value="Enolase_N"/>
    <property type="match status" value="2"/>
</dbReference>
<evidence type="ECO:0000313" key="15">
    <source>
        <dbReference type="Proteomes" id="UP000436088"/>
    </source>
</evidence>
<proteinExistence type="inferred from homology"/>
<keyword evidence="7" id="KW-0862">Zinc</keyword>
<accession>A0A6A3BVK7</accession>
<dbReference type="SMART" id="SM01192">
    <property type="entry name" value="Enolase_C"/>
    <property type="match status" value="1"/>
</dbReference>
<evidence type="ECO:0000256" key="9">
    <source>
        <dbReference type="ARBA" id="ARBA00023152"/>
    </source>
</evidence>
<protein>
    <recommendedName>
        <fullName evidence="4">phosphopyruvate hydratase</fullName>
        <ecNumber evidence="4">4.2.1.11</ecNumber>
    </recommendedName>
</protein>
<keyword evidence="6 11" id="KW-0863">Zinc-finger</keyword>
<keyword evidence="9" id="KW-0324">Glycolysis</keyword>
<dbReference type="SMART" id="SM00575">
    <property type="entry name" value="ZnF_PMZ"/>
    <property type="match status" value="1"/>
</dbReference>
<dbReference type="EC" id="4.2.1.11" evidence="4"/>
<dbReference type="InterPro" id="IPR006564">
    <property type="entry name" value="Znf_PMZ"/>
</dbReference>
<dbReference type="SMART" id="SM01193">
    <property type="entry name" value="Enolase_N"/>
    <property type="match status" value="1"/>
</dbReference>
<dbReference type="InterPro" id="IPR020810">
    <property type="entry name" value="Enolase_C"/>
</dbReference>
<dbReference type="PROSITE" id="PS50966">
    <property type="entry name" value="ZF_SWIM"/>
    <property type="match status" value="1"/>
</dbReference>
<keyword evidence="15" id="KW-1185">Reference proteome</keyword>
<evidence type="ECO:0000256" key="8">
    <source>
        <dbReference type="ARBA" id="ARBA00022842"/>
    </source>
</evidence>
<evidence type="ECO:0000256" key="3">
    <source>
        <dbReference type="ARBA" id="ARBA00009604"/>
    </source>
</evidence>
<comment type="cofactor">
    <cofactor evidence="1">
        <name>Mg(2+)</name>
        <dbReference type="ChEBI" id="CHEBI:18420"/>
    </cofactor>
</comment>
<dbReference type="InterPro" id="IPR007527">
    <property type="entry name" value="Znf_SWIM"/>
</dbReference>
<name>A0A6A3BVK7_HIBSY</name>
<reference evidence="14" key="1">
    <citation type="submission" date="2019-09" db="EMBL/GenBank/DDBJ databases">
        <title>Draft genome information of white flower Hibiscus syriacus.</title>
        <authorList>
            <person name="Kim Y.-M."/>
        </authorList>
    </citation>
    <scope>NUCLEOTIDE SEQUENCE [LARGE SCALE GENOMIC DNA]</scope>
    <source>
        <strain evidence="14">YM2019G1</strain>
    </source>
</reference>
<comment type="caution">
    <text evidence="14">The sequence shown here is derived from an EMBL/GenBank/DDBJ whole genome shotgun (WGS) entry which is preliminary data.</text>
</comment>
<dbReference type="InterPro" id="IPR020809">
    <property type="entry name" value="Enolase_CS"/>
</dbReference>
<dbReference type="InterPro" id="IPR020811">
    <property type="entry name" value="Enolase_N"/>
</dbReference>
<organism evidence="14 15">
    <name type="scientific">Hibiscus syriacus</name>
    <name type="common">Rose of Sharon</name>
    <dbReference type="NCBI Taxonomy" id="106335"/>
    <lineage>
        <taxon>Eukaryota</taxon>
        <taxon>Viridiplantae</taxon>
        <taxon>Streptophyta</taxon>
        <taxon>Embryophyta</taxon>
        <taxon>Tracheophyta</taxon>
        <taxon>Spermatophyta</taxon>
        <taxon>Magnoliopsida</taxon>
        <taxon>eudicotyledons</taxon>
        <taxon>Gunneridae</taxon>
        <taxon>Pentapetalae</taxon>
        <taxon>rosids</taxon>
        <taxon>malvids</taxon>
        <taxon>Malvales</taxon>
        <taxon>Malvaceae</taxon>
        <taxon>Malvoideae</taxon>
        <taxon>Hibiscus</taxon>
    </lineage>
</organism>
<dbReference type="GO" id="GO:0000287">
    <property type="term" value="F:magnesium ion binding"/>
    <property type="evidence" value="ECO:0007669"/>
    <property type="project" value="InterPro"/>
</dbReference>
<comment type="pathway">
    <text evidence="2">Carbohydrate degradation; glycolysis; pyruvate from D-glyceraldehyde 3-phosphate: step 4/5.</text>
</comment>
<dbReference type="Pfam" id="PF00113">
    <property type="entry name" value="Enolase_C"/>
    <property type="match status" value="1"/>
</dbReference>
<evidence type="ECO:0000256" key="4">
    <source>
        <dbReference type="ARBA" id="ARBA00012058"/>
    </source>
</evidence>
<dbReference type="Pfam" id="PF10551">
    <property type="entry name" value="MULE"/>
    <property type="match status" value="1"/>
</dbReference>
<keyword evidence="10" id="KW-0456">Lyase</keyword>
<evidence type="ECO:0000256" key="1">
    <source>
        <dbReference type="ARBA" id="ARBA00001946"/>
    </source>
</evidence>
<dbReference type="PANTHER" id="PTHR11902">
    <property type="entry name" value="ENOLASE"/>
    <property type="match status" value="1"/>
</dbReference>
<evidence type="ECO:0000256" key="7">
    <source>
        <dbReference type="ARBA" id="ARBA00022833"/>
    </source>
</evidence>
<dbReference type="SFLD" id="SFLDS00001">
    <property type="entry name" value="Enolase"/>
    <property type="match status" value="1"/>
</dbReference>
<dbReference type="GO" id="GO:0004634">
    <property type="term" value="F:phosphopyruvate hydratase activity"/>
    <property type="evidence" value="ECO:0007669"/>
    <property type="project" value="UniProtKB-EC"/>
</dbReference>
<dbReference type="InterPro" id="IPR036849">
    <property type="entry name" value="Enolase-like_C_sf"/>
</dbReference>
<dbReference type="GO" id="GO:0000015">
    <property type="term" value="C:phosphopyruvate hydratase complex"/>
    <property type="evidence" value="ECO:0007669"/>
    <property type="project" value="InterPro"/>
</dbReference>
<evidence type="ECO:0000256" key="12">
    <source>
        <dbReference type="SAM" id="MobiDB-lite"/>
    </source>
</evidence>
<dbReference type="EMBL" id="VEPZ02000796">
    <property type="protein sequence ID" value="KAE8719042.1"/>
    <property type="molecule type" value="Genomic_DNA"/>
</dbReference>
<dbReference type="AlphaFoldDB" id="A0A6A3BVK7"/>
<dbReference type="Pfam" id="PF04434">
    <property type="entry name" value="SWIM"/>
    <property type="match status" value="1"/>
</dbReference>
<gene>
    <name evidence="14" type="ORF">F3Y22_tig00109980pilonHSYRG00141</name>
</gene>
<evidence type="ECO:0000256" key="5">
    <source>
        <dbReference type="ARBA" id="ARBA00022723"/>
    </source>
</evidence>
<evidence type="ECO:0000256" key="11">
    <source>
        <dbReference type="PROSITE-ProRule" id="PRU00325"/>
    </source>
</evidence>
<keyword evidence="5" id="KW-0479">Metal-binding</keyword>
<feature type="compositionally biased region" description="Basic and acidic residues" evidence="12">
    <location>
        <begin position="862"/>
        <end position="886"/>
    </location>
</feature>
<dbReference type="SUPFAM" id="SSF54826">
    <property type="entry name" value="Enolase N-terminal domain-like"/>
    <property type="match status" value="1"/>
</dbReference>
<dbReference type="PRINTS" id="PR00148">
    <property type="entry name" value="ENOLASE"/>
</dbReference>
<sequence length="907" mass="101419">MSVTITSVKARQIFDSRGNPTVEVDVETSNGVRAAVPSGASTGIYEALELRDGVPITLDPIEETAIDNFMVQQLDGTQNEWGWGKQKLGANAILAVSLAVCKAGAEVKNIPLYMCEGFLLWLSNHTLLTLLATISCSSSSCFQCHQRRFTCRKQTCYAGASSFKEAMKMGVEVYHHLKAVIKKKYGQDATNVGDEGGFAPNIQENKEGLELLKTAIAKAGYTGKDKTYDLNFKEENNDGSQKISGDALKDLYKSFVSEYPIVSIEDPFDQDDWEHYSKLTKEIGEKVQIVGDDLLVTNPKRVEKATNEKTCKALLLKVNQIGSVTESIEAVKMSKKAGWGVMASHRSGETEDTFIADLSVGLATGQIKTGAPCRSERLAKYNQLLRIEELGAEAVHAGASFRAPLDDDEPTEKIVSTSQYSKFDLGQYPDFDLGQYSDFDDVSEEETDPTCNDFDIGQYPNFDDETAAAEEDVVDDNEEEVTTVNEHVEHPFCNSYNPEKEKEEEEISEENATGEDLKIALYTKCVEDGYQLKVNKSSKDRFKTRVYRGHEIMTDMNTRFKISISYSQAWRAKCYALELMRGSPEALFAQMSAYCHNLKLKNPGSVTHIKTDRDGRFELMFIAIGVAIRSFITCMRPVIIVDRAHLKGRYLGVNLLAVVMDANNGIFPIAYRVGKSETFDSWTWFMGHLRDCIGLISNLTIIFNRANSIDNAVRRCFPDAFHGLCGVHLYRNLKSRSAGTLEHRVTPWTEKKITKRVVKSTSWRVEPCSNTLFEVLNNNLNGLVDLNAKTCSCMKWQTSGYPCGHVIKVALHLNQDDSSAYAMDCYTTEVYRQTYAEIIYPIPHPSEWDIPDDLQTVLPPAMDRRLPGRPKSHDRIPSKGEEKKRSTCSRCKESCHTRLTCGSPVPS</sequence>
<dbReference type="Gene3D" id="3.20.20.120">
    <property type="entry name" value="Enolase-like C-terminal domain"/>
    <property type="match status" value="1"/>
</dbReference>
<feature type="domain" description="SWIM-type" evidence="13">
    <location>
        <begin position="773"/>
        <end position="814"/>
    </location>
</feature>
<dbReference type="GO" id="GO:0008270">
    <property type="term" value="F:zinc ion binding"/>
    <property type="evidence" value="ECO:0007669"/>
    <property type="project" value="UniProtKB-KW"/>
</dbReference>
<dbReference type="Gene3D" id="3.30.390.10">
    <property type="entry name" value="Enolase-like, N-terminal domain"/>
    <property type="match status" value="2"/>
</dbReference>
<dbReference type="InterPro" id="IPR018289">
    <property type="entry name" value="MULE_transposase_dom"/>
</dbReference>
<feature type="region of interest" description="Disordered" evidence="12">
    <location>
        <begin position="860"/>
        <end position="886"/>
    </location>
</feature>